<name>A0ABV0UVY3_9TELE</name>
<evidence type="ECO:0000313" key="1">
    <source>
        <dbReference type="EMBL" id="MEQ2248994.1"/>
    </source>
</evidence>
<dbReference type="Proteomes" id="UP001482620">
    <property type="component" value="Unassembled WGS sequence"/>
</dbReference>
<evidence type="ECO:0000313" key="2">
    <source>
        <dbReference type="Proteomes" id="UP001482620"/>
    </source>
</evidence>
<organism evidence="1 2">
    <name type="scientific">Ilyodon furcidens</name>
    <name type="common">goldbreast splitfin</name>
    <dbReference type="NCBI Taxonomy" id="33524"/>
    <lineage>
        <taxon>Eukaryota</taxon>
        <taxon>Metazoa</taxon>
        <taxon>Chordata</taxon>
        <taxon>Craniata</taxon>
        <taxon>Vertebrata</taxon>
        <taxon>Euteleostomi</taxon>
        <taxon>Actinopterygii</taxon>
        <taxon>Neopterygii</taxon>
        <taxon>Teleostei</taxon>
        <taxon>Neoteleostei</taxon>
        <taxon>Acanthomorphata</taxon>
        <taxon>Ovalentaria</taxon>
        <taxon>Atherinomorphae</taxon>
        <taxon>Cyprinodontiformes</taxon>
        <taxon>Goodeidae</taxon>
        <taxon>Ilyodon</taxon>
    </lineage>
</organism>
<protein>
    <submittedName>
        <fullName evidence="1">Uncharacterized protein</fullName>
    </submittedName>
</protein>
<gene>
    <name evidence="1" type="ORF">ILYODFUR_024840</name>
</gene>
<keyword evidence="2" id="KW-1185">Reference proteome</keyword>
<sequence length="106" mass="11896">MLTHLQPPSSVRMGDGFRTLERRWTGRVVNSLTGGSRGRHEHGQVWQTGSLRTEGIKASDVLPVLKEKVAFVSGECLSMLTKPSNKDCKETSVLHSWIFRLNLCIF</sequence>
<proteinExistence type="predicted"/>
<accession>A0ABV0UVY3</accession>
<reference evidence="1 2" key="1">
    <citation type="submission" date="2021-06" db="EMBL/GenBank/DDBJ databases">
        <authorList>
            <person name="Palmer J.M."/>
        </authorList>
    </citation>
    <scope>NUCLEOTIDE SEQUENCE [LARGE SCALE GENOMIC DNA]</scope>
    <source>
        <strain evidence="2">if_2019</strain>
        <tissue evidence="1">Muscle</tissue>
    </source>
</reference>
<dbReference type="EMBL" id="JAHRIQ010084081">
    <property type="protein sequence ID" value="MEQ2248994.1"/>
    <property type="molecule type" value="Genomic_DNA"/>
</dbReference>
<comment type="caution">
    <text evidence="1">The sequence shown here is derived from an EMBL/GenBank/DDBJ whole genome shotgun (WGS) entry which is preliminary data.</text>
</comment>